<dbReference type="AlphaFoldDB" id="A0A1H0A4K8"/>
<keyword evidence="2" id="KW-1185">Reference proteome</keyword>
<dbReference type="Proteomes" id="UP000199370">
    <property type="component" value="Unassembled WGS sequence"/>
</dbReference>
<organism evidence="1 2">
    <name type="scientific">Haloarchaeobius iranensis</name>
    <dbReference type="NCBI Taxonomy" id="996166"/>
    <lineage>
        <taxon>Archaea</taxon>
        <taxon>Methanobacteriati</taxon>
        <taxon>Methanobacteriota</taxon>
        <taxon>Stenosarchaea group</taxon>
        <taxon>Halobacteria</taxon>
        <taxon>Halobacteriales</taxon>
        <taxon>Halorubellaceae</taxon>
        <taxon>Haloarchaeobius</taxon>
    </lineage>
</organism>
<name>A0A1H0A4K8_9EURY</name>
<protein>
    <submittedName>
        <fullName evidence="1">Uncharacterized protein</fullName>
    </submittedName>
</protein>
<dbReference type="STRING" id="996166.SAMN05192554_12428"/>
<accession>A0A1H0A4K8</accession>
<gene>
    <name evidence="1" type="ORF">SAMN05192554_12428</name>
</gene>
<reference evidence="1 2" key="1">
    <citation type="submission" date="2016-10" db="EMBL/GenBank/DDBJ databases">
        <authorList>
            <person name="de Groot N.N."/>
        </authorList>
    </citation>
    <scope>NUCLEOTIDE SEQUENCE [LARGE SCALE GENOMIC DNA]</scope>
    <source>
        <strain evidence="2">EB21,IBRC-M 10013,KCTC 4048</strain>
    </source>
</reference>
<evidence type="ECO:0000313" key="1">
    <source>
        <dbReference type="EMBL" id="SDN27873.1"/>
    </source>
</evidence>
<dbReference type="EMBL" id="FNIA01000024">
    <property type="protein sequence ID" value="SDN27873.1"/>
    <property type="molecule type" value="Genomic_DNA"/>
</dbReference>
<proteinExistence type="predicted"/>
<sequence>MSWESFVRVIGPMTESSDHSLLTPGGALWDWQRFTPSPYRNQFWKRTFGNPKKRDTYLSLQAARKVVLRKGEVADRVLSFPSFQDREDVTGGDLSDAGHFEPTLQHGGAYTVPKVNRPGDPLLVRVPAVLDWLVDPFHAPVDPIVARVVAYINDKTSDWSYDPGFKVTNRPLKAYWYAKTADFYDLEVDSSEDERFTDEIPLNGLPTVEFEEFGPYEAEELSGTMKGFTIKASIRGDLTVTNEYGLNNALLMLCSNVAVESTDRKPTNTVDFTDVSEGGDVDWTPVYTDETSTSETVIRFEYELKPRVSM</sequence>
<evidence type="ECO:0000313" key="2">
    <source>
        <dbReference type="Proteomes" id="UP000199370"/>
    </source>
</evidence>